<evidence type="ECO:0000256" key="2">
    <source>
        <dbReference type="ARBA" id="ARBA00022553"/>
    </source>
</evidence>
<dbReference type="AlphaFoldDB" id="A0A0V0QRA9"/>
<accession>A0A0V0QRA9</accession>
<dbReference type="OMA" id="HIMITHQ"/>
<evidence type="ECO:0000259" key="11">
    <source>
        <dbReference type="PROSITE" id="PS51285"/>
    </source>
</evidence>
<keyword evidence="2" id="KW-0597">Phosphoprotein</keyword>
<comment type="caution">
    <text evidence="12">The sequence shown here is derived from an EMBL/GenBank/DDBJ whole genome shotgun (WGS) entry which is preliminary data.</text>
</comment>
<feature type="compositionally biased region" description="Low complexity" evidence="9">
    <location>
        <begin position="267"/>
        <end position="276"/>
    </location>
</feature>
<feature type="region of interest" description="Disordered" evidence="9">
    <location>
        <begin position="658"/>
        <end position="688"/>
    </location>
</feature>
<dbReference type="PROSITE" id="PS50011">
    <property type="entry name" value="PROTEIN_KINASE_DOM"/>
    <property type="match status" value="1"/>
</dbReference>
<dbReference type="Proteomes" id="UP000054937">
    <property type="component" value="Unassembled WGS sequence"/>
</dbReference>
<dbReference type="PROSITE" id="PS00107">
    <property type="entry name" value="PROTEIN_KINASE_ATP"/>
    <property type="match status" value="1"/>
</dbReference>
<dbReference type="PANTHER" id="PTHR24351">
    <property type="entry name" value="RIBOSOMAL PROTEIN S6 KINASE"/>
    <property type="match status" value="1"/>
</dbReference>
<gene>
    <name evidence="12" type="ORF">PPERSA_09471</name>
</gene>
<keyword evidence="5 12" id="KW-0418">Kinase</keyword>
<dbReference type="SMART" id="SM00248">
    <property type="entry name" value="ANK"/>
    <property type="match status" value="3"/>
</dbReference>
<feature type="compositionally biased region" description="Polar residues" evidence="9">
    <location>
        <begin position="204"/>
        <end position="213"/>
    </location>
</feature>
<dbReference type="EMBL" id="LDAU01000113">
    <property type="protein sequence ID" value="KRX04679.1"/>
    <property type="molecule type" value="Genomic_DNA"/>
</dbReference>
<name>A0A0V0QRA9_PSEPJ</name>
<feature type="binding site" evidence="8">
    <location>
        <position position="725"/>
    </location>
    <ligand>
        <name>ATP</name>
        <dbReference type="ChEBI" id="CHEBI:30616"/>
    </ligand>
</feature>
<dbReference type="FunFam" id="1.10.510.10:FF:000210">
    <property type="entry name" value="Non-specific serine/threonine protein kinase"/>
    <property type="match status" value="1"/>
</dbReference>
<evidence type="ECO:0000259" key="10">
    <source>
        <dbReference type="PROSITE" id="PS50011"/>
    </source>
</evidence>
<dbReference type="Pfam" id="PF00069">
    <property type="entry name" value="Pkinase"/>
    <property type="match status" value="1"/>
</dbReference>
<feature type="region of interest" description="Disordered" evidence="9">
    <location>
        <begin position="245"/>
        <end position="283"/>
    </location>
</feature>
<dbReference type="InterPro" id="IPR002110">
    <property type="entry name" value="Ankyrin_rpt"/>
</dbReference>
<feature type="region of interest" description="Disordered" evidence="9">
    <location>
        <begin position="590"/>
        <end position="646"/>
    </location>
</feature>
<dbReference type="SUPFAM" id="SSF48403">
    <property type="entry name" value="Ankyrin repeat"/>
    <property type="match status" value="1"/>
</dbReference>
<dbReference type="InterPro" id="IPR008271">
    <property type="entry name" value="Ser/Thr_kinase_AS"/>
</dbReference>
<keyword evidence="1" id="KW-0723">Serine/threonine-protein kinase</keyword>
<dbReference type="GO" id="GO:0004674">
    <property type="term" value="F:protein serine/threonine kinase activity"/>
    <property type="evidence" value="ECO:0007669"/>
    <property type="project" value="UniProtKB-KW"/>
</dbReference>
<dbReference type="OrthoDB" id="286355at2759"/>
<dbReference type="InterPro" id="IPR017441">
    <property type="entry name" value="Protein_kinase_ATP_BS"/>
</dbReference>
<dbReference type="PROSITE" id="PS50088">
    <property type="entry name" value="ANK_REPEAT"/>
    <property type="match status" value="2"/>
</dbReference>
<sequence length="1260" mass="146127">MSQQYQISSSNSINNAQYQLNQQNKKQKIFEQNNQNAVKNEQINTQKLPQNSIQLQKNFSQGARNDQKIKQYYGNSGSEIEQNDQLPPSTYNSSIFKRQDFQLKEQQSGPMQYEKSHQYNKQNNYNFSYSKNQQSQQLPKSQLNQTGQTKSCSYGLNLQSYSTKQTQLTLPTQTSQQFNCNTNEQENIQNNNSSSNITKSQKKPQIQQNNSSYKFALNNPRYNVNKEINSGRDNKSISATLSYKTYNTPSFNTNQVNKGSFNETKKYNNNTNNNTNHSHKNSNELAKSNFNQQNQSDQAKKSYQLKQSLQVKQTDKDQNKNNLIQFFSCFTGNQNESQIETIVDKPTVEFMIKDTDTNQVYDLRMIENIQKFESANKKEYFDKLKKRHSSVWQGWWNKKKENNFKLKNAVRQNDMKQAEQLLSIDMGDLKGDVNVKDENGWIPLHYAALNGNLQMVLLLLQNDSNIDAENNNAQSPLIVAAQKGHVQVLRLLLNYGADVNHQDMHFNTALHYACLFEQLAVIEALLDRPSIQVKLKNSDRKTAFEISNSQKGKQLFEAYKERQQQLVFNANKVTIQEVSNESVFNLFEQEEQSLNQNSQKSQQENRQKQKLQSQQKVYQQSAKNSGIYSKQDQQKKKGLNNNQISSQKQISNKYSFNKQNSNKQYTPSSSNGNTYWPSGQTTAYSSPKKTCGPDKFKIVNLIGRGSFGEVYLVQDKEDLKQYAMKVLHKSKILGQNLIKYALTERNVLSISQHPFIVKLRFAFQNDKELFLIMDLAPNGDLAKLLRDEQRLSEQRAKIYLAEILTALESLHTNDIIYRDLKPENVVIDAEGHALLTDFGLSKEGVSDHFSASSFCGSLAYLAPEMLKRQGHGKAVDWYHLGVLMYEMLTGQPPFISQDREQIINNIQNQQVKIPNYISNDAKQLIKALMNKNPVQRLGSSQRDGMEIKQHPFFQGIDWNLLYQRKIIPPKIDQQEPIKENKFSVPQNFCWANGQTGKDSHNYIQGWSFIHPDNSNNNNFKNSIVCENNKDDINSGVNQNKKKQNSVINSRNIPISSQNSIKKSSQQNPDQQYQSQQNDIVALQANQKQRKLNSDFSKNDFLNNFLIQEQNMDKIIYGNNQSDQNNYIYNHNSQNDYSNTIYSNEIQEEKKSELENQYEQKFNQDQYWKKICFEEQSDTAQLNTINLDQNFINENQENQKIISYQFQQNDNQNELFKLQYDDIQFSCEDQIEIYSIQDLQLQQQFTDFDCEDIECNIYDMN</sequence>
<feature type="compositionally biased region" description="Polar residues" evidence="9">
    <location>
        <begin position="1034"/>
        <end position="1050"/>
    </location>
</feature>
<dbReference type="Pfam" id="PF12796">
    <property type="entry name" value="Ank_2"/>
    <property type="match status" value="1"/>
</dbReference>
<evidence type="ECO:0000313" key="13">
    <source>
        <dbReference type="Proteomes" id="UP000054937"/>
    </source>
</evidence>
<keyword evidence="3" id="KW-0808">Transferase</keyword>
<feature type="region of interest" description="Disordered" evidence="9">
    <location>
        <begin position="1033"/>
        <end position="1052"/>
    </location>
</feature>
<dbReference type="InterPro" id="IPR036770">
    <property type="entry name" value="Ankyrin_rpt-contain_sf"/>
</dbReference>
<evidence type="ECO:0000256" key="7">
    <source>
        <dbReference type="PROSITE-ProRule" id="PRU00023"/>
    </source>
</evidence>
<organism evidence="12 13">
    <name type="scientific">Pseudocohnilembus persalinus</name>
    <name type="common">Ciliate</name>
    <dbReference type="NCBI Taxonomy" id="266149"/>
    <lineage>
        <taxon>Eukaryota</taxon>
        <taxon>Sar</taxon>
        <taxon>Alveolata</taxon>
        <taxon>Ciliophora</taxon>
        <taxon>Intramacronucleata</taxon>
        <taxon>Oligohymenophorea</taxon>
        <taxon>Scuticociliatia</taxon>
        <taxon>Philasterida</taxon>
        <taxon>Pseudocohnilembidae</taxon>
        <taxon>Pseudocohnilembus</taxon>
    </lineage>
</organism>
<evidence type="ECO:0000256" key="8">
    <source>
        <dbReference type="PROSITE-ProRule" id="PRU10141"/>
    </source>
</evidence>
<dbReference type="InterPro" id="IPR000961">
    <property type="entry name" value="AGC-kinase_C"/>
</dbReference>
<keyword evidence="13" id="KW-1185">Reference proteome</keyword>
<feature type="domain" description="Protein kinase" evidence="10">
    <location>
        <begin position="696"/>
        <end position="953"/>
    </location>
</feature>
<feature type="domain" description="AGC-kinase C-terminal" evidence="11">
    <location>
        <begin position="954"/>
        <end position="1018"/>
    </location>
</feature>
<evidence type="ECO:0000256" key="9">
    <source>
        <dbReference type="SAM" id="MobiDB-lite"/>
    </source>
</evidence>
<dbReference type="CDD" id="cd05123">
    <property type="entry name" value="STKc_AGC"/>
    <property type="match status" value="1"/>
</dbReference>
<dbReference type="InterPro" id="IPR011009">
    <property type="entry name" value="Kinase-like_dom_sf"/>
</dbReference>
<evidence type="ECO:0000256" key="6">
    <source>
        <dbReference type="ARBA" id="ARBA00022840"/>
    </source>
</evidence>
<feature type="compositionally biased region" description="Low complexity" evidence="9">
    <location>
        <begin position="185"/>
        <end position="199"/>
    </location>
</feature>
<evidence type="ECO:0000313" key="12">
    <source>
        <dbReference type="EMBL" id="KRX04679.1"/>
    </source>
</evidence>
<dbReference type="InParanoid" id="A0A0V0QRA9"/>
<dbReference type="Gene3D" id="1.10.510.10">
    <property type="entry name" value="Transferase(Phosphotransferase) domain 1"/>
    <property type="match status" value="1"/>
</dbReference>
<dbReference type="SUPFAM" id="SSF56112">
    <property type="entry name" value="Protein kinase-like (PK-like)"/>
    <property type="match status" value="1"/>
</dbReference>
<feature type="compositionally biased region" description="Polar residues" evidence="9">
    <location>
        <begin position="245"/>
        <end position="261"/>
    </location>
</feature>
<keyword evidence="7" id="KW-0040">ANK repeat</keyword>
<feature type="repeat" description="ANK" evidence="7">
    <location>
        <begin position="439"/>
        <end position="471"/>
    </location>
</feature>
<dbReference type="PROSITE" id="PS00108">
    <property type="entry name" value="PROTEIN_KINASE_ST"/>
    <property type="match status" value="1"/>
</dbReference>
<dbReference type="GO" id="GO:0005524">
    <property type="term" value="F:ATP binding"/>
    <property type="evidence" value="ECO:0007669"/>
    <property type="project" value="UniProtKB-UniRule"/>
</dbReference>
<dbReference type="Gene3D" id="1.25.40.20">
    <property type="entry name" value="Ankyrin repeat-containing domain"/>
    <property type="match status" value="1"/>
</dbReference>
<evidence type="ECO:0000256" key="5">
    <source>
        <dbReference type="ARBA" id="ARBA00022777"/>
    </source>
</evidence>
<reference evidence="12 13" key="1">
    <citation type="journal article" date="2015" name="Sci. Rep.">
        <title>Genome of the facultative scuticociliatosis pathogen Pseudocohnilembus persalinus provides insight into its virulence through horizontal gene transfer.</title>
        <authorList>
            <person name="Xiong J."/>
            <person name="Wang G."/>
            <person name="Cheng J."/>
            <person name="Tian M."/>
            <person name="Pan X."/>
            <person name="Warren A."/>
            <person name="Jiang C."/>
            <person name="Yuan D."/>
            <person name="Miao W."/>
        </authorList>
    </citation>
    <scope>NUCLEOTIDE SEQUENCE [LARGE SCALE GENOMIC DNA]</scope>
    <source>
        <strain evidence="12">36N120E</strain>
    </source>
</reference>
<dbReference type="InterPro" id="IPR000719">
    <property type="entry name" value="Prot_kinase_dom"/>
</dbReference>
<keyword evidence="6 8" id="KW-0067">ATP-binding</keyword>
<dbReference type="PROSITE" id="PS51285">
    <property type="entry name" value="AGC_KINASE_CTER"/>
    <property type="match status" value="1"/>
</dbReference>
<feature type="region of interest" description="Disordered" evidence="9">
    <location>
        <begin position="185"/>
        <end position="218"/>
    </location>
</feature>
<dbReference type="PRINTS" id="PR01415">
    <property type="entry name" value="ANKYRIN"/>
</dbReference>
<feature type="compositionally biased region" description="Low complexity" evidence="9">
    <location>
        <begin position="592"/>
        <end position="623"/>
    </location>
</feature>
<evidence type="ECO:0000256" key="3">
    <source>
        <dbReference type="ARBA" id="ARBA00022679"/>
    </source>
</evidence>
<dbReference type="SMART" id="SM00220">
    <property type="entry name" value="S_TKc"/>
    <property type="match status" value="1"/>
</dbReference>
<dbReference type="InterPro" id="IPR045270">
    <property type="entry name" value="STKc_AGC"/>
</dbReference>
<dbReference type="Gene3D" id="3.30.200.20">
    <property type="entry name" value="Phosphorylase Kinase, domain 1"/>
    <property type="match status" value="1"/>
</dbReference>
<protein>
    <submittedName>
        <fullName evidence="12">Protein kinase-like domain</fullName>
    </submittedName>
</protein>
<evidence type="ECO:0000256" key="1">
    <source>
        <dbReference type="ARBA" id="ARBA00022527"/>
    </source>
</evidence>
<evidence type="ECO:0000256" key="4">
    <source>
        <dbReference type="ARBA" id="ARBA00022741"/>
    </source>
</evidence>
<keyword evidence="4 8" id="KW-0547">Nucleotide-binding</keyword>
<dbReference type="PROSITE" id="PS50297">
    <property type="entry name" value="ANK_REP_REGION"/>
    <property type="match status" value="2"/>
</dbReference>
<feature type="repeat" description="ANK" evidence="7">
    <location>
        <begin position="472"/>
        <end position="504"/>
    </location>
</feature>
<proteinExistence type="predicted"/>